<organism evidence="1 2">
    <name type="scientific">Platanthera zijinensis</name>
    <dbReference type="NCBI Taxonomy" id="2320716"/>
    <lineage>
        <taxon>Eukaryota</taxon>
        <taxon>Viridiplantae</taxon>
        <taxon>Streptophyta</taxon>
        <taxon>Embryophyta</taxon>
        <taxon>Tracheophyta</taxon>
        <taxon>Spermatophyta</taxon>
        <taxon>Magnoliopsida</taxon>
        <taxon>Liliopsida</taxon>
        <taxon>Asparagales</taxon>
        <taxon>Orchidaceae</taxon>
        <taxon>Orchidoideae</taxon>
        <taxon>Orchideae</taxon>
        <taxon>Orchidinae</taxon>
        <taxon>Platanthera</taxon>
    </lineage>
</organism>
<dbReference type="Proteomes" id="UP001418222">
    <property type="component" value="Unassembled WGS sequence"/>
</dbReference>
<proteinExistence type="predicted"/>
<protein>
    <submittedName>
        <fullName evidence="1">Uncharacterized protein</fullName>
    </submittedName>
</protein>
<accession>A0AAP0GCS7</accession>
<evidence type="ECO:0000313" key="2">
    <source>
        <dbReference type="Proteomes" id="UP001418222"/>
    </source>
</evidence>
<sequence length="351" mass="37392">MGSLFKASTSDNNIHNFQGEAHNIPFATRGSYYDIPGQRHYGQQMGSGQSSTAPWAAHWVAHPQIFGTPPTNILGQPSSFGVAWSHAAVAPSSYSTTTPSFYGAATPSFYGASTPSSYASTVAQGYNNTASAHGSYGATVAPSSYGVTVVPSSYGATAAPSLYGAIIAPSACAVTVALPNTILLQKPNTSIGDAHSKKIKEDMHKIIDDIDTRQWTQRIAANLKMLDDLIICIDEEEQEAIQTNNLLDTPITVNIVSSPMEVLSLEVLSFAPVVIDIPDNMALPPLEELMQHHPNSNVIMGSLAHVTQVGRPHDDTFVRSHVSNWTIHVFNPGGGTVSIQSAQVEPPINKL</sequence>
<name>A0AAP0GCS7_9ASPA</name>
<gene>
    <name evidence="1" type="ORF">KSP39_PZI004386</name>
</gene>
<dbReference type="EMBL" id="JBBWWQ010000003">
    <property type="protein sequence ID" value="KAK8951759.1"/>
    <property type="molecule type" value="Genomic_DNA"/>
</dbReference>
<evidence type="ECO:0000313" key="1">
    <source>
        <dbReference type="EMBL" id="KAK8951759.1"/>
    </source>
</evidence>
<dbReference type="AlphaFoldDB" id="A0AAP0GCS7"/>
<comment type="caution">
    <text evidence="1">The sequence shown here is derived from an EMBL/GenBank/DDBJ whole genome shotgun (WGS) entry which is preliminary data.</text>
</comment>
<keyword evidence="2" id="KW-1185">Reference proteome</keyword>
<reference evidence="1 2" key="1">
    <citation type="journal article" date="2022" name="Nat. Plants">
        <title>Genomes of leafy and leafless Platanthera orchids illuminate the evolution of mycoheterotrophy.</title>
        <authorList>
            <person name="Li M.H."/>
            <person name="Liu K.W."/>
            <person name="Li Z."/>
            <person name="Lu H.C."/>
            <person name="Ye Q.L."/>
            <person name="Zhang D."/>
            <person name="Wang J.Y."/>
            <person name="Li Y.F."/>
            <person name="Zhong Z.M."/>
            <person name="Liu X."/>
            <person name="Yu X."/>
            <person name="Liu D.K."/>
            <person name="Tu X.D."/>
            <person name="Liu B."/>
            <person name="Hao Y."/>
            <person name="Liao X.Y."/>
            <person name="Jiang Y.T."/>
            <person name="Sun W.H."/>
            <person name="Chen J."/>
            <person name="Chen Y.Q."/>
            <person name="Ai Y."/>
            <person name="Zhai J.W."/>
            <person name="Wu S.S."/>
            <person name="Zhou Z."/>
            <person name="Hsiao Y.Y."/>
            <person name="Wu W.L."/>
            <person name="Chen Y.Y."/>
            <person name="Lin Y.F."/>
            <person name="Hsu J.L."/>
            <person name="Li C.Y."/>
            <person name="Wang Z.W."/>
            <person name="Zhao X."/>
            <person name="Zhong W.Y."/>
            <person name="Ma X.K."/>
            <person name="Ma L."/>
            <person name="Huang J."/>
            <person name="Chen G.Z."/>
            <person name="Huang M.Z."/>
            <person name="Huang L."/>
            <person name="Peng D.H."/>
            <person name="Luo Y.B."/>
            <person name="Zou S.Q."/>
            <person name="Chen S.P."/>
            <person name="Lan S."/>
            <person name="Tsai W.C."/>
            <person name="Van de Peer Y."/>
            <person name="Liu Z.J."/>
        </authorList>
    </citation>
    <scope>NUCLEOTIDE SEQUENCE [LARGE SCALE GENOMIC DNA]</scope>
    <source>
        <strain evidence="1">Lor287</strain>
    </source>
</reference>